<dbReference type="EMBL" id="JAAOIW010000003">
    <property type="protein sequence ID" value="NHN30186.1"/>
    <property type="molecule type" value="Genomic_DNA"/>
</dbReference>
<evidence type="ECO:0008006" key="4">
    <source>
        <dbReference type="Google" id="ProtNLM"/>
    </source>
</evidence>
<proteinExistence type="predicted"/>
<reference evidence="2" key="1">
    <citation type="submission" date="2020-03" db="EMBL/GenBank/DDBJ databases">
        <title>Draft sequencing of Paenibacilllus sp. S3N08.</title>
        <authorList>
            <person name="Kim D.-U."/>
        </authorList>
    </citation>
    <scope>NUCLEOTIDE SEQUENCE</scope>
    <source>
        <strain evidence="2">S3N08</strain>
    </source>
</reference>
<keyword evidence="3" id="KW-1185">Reference proteome</keyword>
<protein>
    <recommendedName>
        <fullName evidence="4">PKD domain-containing protein</fullName>
    </recommendedName>
</protein>
<dbReference type="InterPro" id="IPR013783">
    <property type="entry name" value="Ig-like_fold"/>
</dbReference>
<evidence type="ECO:0000313" key="3">
    <source>
        <dbReference type="Proteomes" id="UP001165962"/>
    </source>
</evidence>
<gene>
    <name evidence="2" type="ORF">G9U52_10110</name>
</gene>
<dbReference type="SUPFAM" id="SSF49299">
    <property type="entry name" value="PKD domain"/>
    <property type="match status" value="1"/>
</dbReference>
<evidence type="ECO:0000313" key="2">
    <source>
        <dbReference type="EMBL" id="NHN30186.1"/>
    </source>
</evidence>
<organism evidence="2 3">
    <name type="scientific">Paenibacillus agricola</name>
    <dbReference type="NCBI Taxonomy" id="2716264"/>
    <lineage>
        <taxon>Bacteria</taxon>
        <taxon>Bacillati</taxon>
        <taxon>Bacillota</taxon>
        <taxon>Bacilli</taxon>
        <taxon>Bacillales</taxon>
        <taxon>Paenibacillaceae</taxon>
        <taxon>Paenibacillus</taxon>
    </lineage>
</organism>
<sequence length="1204" mass="134237">MDSKRIKPWVAMLLAILIALVPTPSAEAIGDSVTTQFAKEIINNNPEVAFTLTGIATEPEPMNVSSFSTADFMGGAWTNTDFALGAIPKTWAANPHDNSLGKTYNEAIVIHGTNDIPKQRFNFDRRSTTKAYSLPPEEQVITTPYYPASCTTTPANNGAGIAKTMTGGADLYGNRYAICNTNYFTKLDGNTGAPLWSFPLPLSYTDYTFYPIHTGLAFNADNTLGAFELVYQYCNSDWAPCLSDTWSGGYYLFNNLTGAFNPTSYARYVEIRDAMRPEYKGQLWNPSLGALGNMTLKFDIKYYSGDAKSDLYSFDPGLVKPTLFGMAFRMQDYRNMYRLEATKDDIKLMRIVNGVKSQMEAVTRPLTGDSWHSYRVMLSDGRIRVYEDGNLIMNKTDAGFTNGGFGPFTEKPTTQFRNVQFQWANADSSFETPGAAIVDTAVTYETSYGDPENDVRFDAGTRWKYDQIQTQRAIDMPLSAKLISATKFLDFYDGKSGIVPLTIVGGPLLSFSTVGLYKVDYQVPDTPHQSNAALAPYSEYSDWYTQYLVVHRRPLANFVLAQSPVDRTVTWVDYSFDPDRCYSHNNCQPEFSTTRGIYAKKFYYITPSGNRVDSKLVRPLESGTYTVAMAVQDEYKAWSDWYEQTLDIDIPAAPNHPPTVQLTFPTGTQANPTLVSLQPTVTWSQGDIDPGTIYSTFNLNIKDEWGNCIECIKNQVMDTPLTYWAWTMDNLLELGKKYSVQVQVSDGEASSSWSEVGWMATNSSPVATMTFPSGTQAAPSIVSTLRPTLTWTQTDPDPATVFHYFQLQITNEANNVMVLDSGKLWQGTSSTAGSWLVPSDLTAGQKLRVRVKVWDQNGSESPWSAQTWLYINRPPMATMTYPSGTEAAPTRVTTFRPTITWNQTDPDPNPTFTYFQIQITNEANTIMVLDSTKLWQGTTAASGSWTATSDLPDGQKLRVRVKVWDEFDLESGWSAQTWMYINRPPVAEFDWSPKPAYEGDAVVLVNLSTDPDGDPLTSSWQIEGPGYSSTQVTPNAAIPAAVTDHHPGDYIVTLTVTDPYGASDQVTKPVQVGDLQIQGFVDHTAQWDLNRKAYNRLKSGEEERPRPPQMFWSGEAFVLSALTNEPATQVQAAMSYTELRSPLASTDFTAWKAQMFRNDFESLPDKEYTFQFTAVWPNGHVEIAAVTITVSNPWVDFTSSVRKE</sequence>
<keyword evidence="1" id="KW-0732">Signal</keyword>
<dbReference type="CDD" id="cd00146">
    <property type="entry name" value="PKD"/>
    <property type="match status" value="1"/>
</dbReference>
<dbReference type="Gene3D" id="2.60.40.10">
    <property type="entry name" value="Immunoglobulins"/>
    <property type="match status" value="3"/>
</dbReference>
<accession>A0ABX0J2X9</accession>
<name>A0ABX0J2X9_9BACL</name>
<feature type="chain" id="PRO_5046010519" description="PKD domain-containing protein" evidence="1">
    <location>
        <begin position="29"/>
        <end position="1204"/>
    </location>
</feature>
<dbReference type="RefSeq" id="WP_166148934.1">
    <property type="nucleotide sequence ID" value="NZ_JAAOIW010000003.1"/>
</dbReference>
<evidence type="ECO:0000256" key="1">
    <source>
        <dbReference type="SAM" id="SignalP"/>
    </source>
</evidence>
<dbReference type="Proteomes" id="UP001165962">
    <property type="component" value="Unassembled WGS sequence"/>
</dbReference>
<comment type="caution">
    <text evidence="2">The sequence shown here is derived from an EMBL/GenBank/DDBJ whole genome shotgun (WGS) entry which is preliminary data.</text>
</comment>
<dbReference type="Gene3D" id="2.60.120.560">
    <property type="entry name" value="Exo-inulinase, domain 1"/>
    <property type="match status" value="1"/>
</dbReference>
<dbReference type="InterPro" id="IPR035986">
    <property type="entry name" value="PKD_dom_sf"/>
</dbReference>
<feature type="signal peptide" evidence="1">
    <location>
        <begin position="1"/>
        <end position="28"/>
    </location>
</feature>
<dbReference type="Pfam" id="PF25788">
    <property type="entry name" value="Ig_Rha78A_N"/>
    <property type="match status" value="1"/>
</dbReference>